<evidence type="ECO:0000313" key="3">
    <source>
        <dbReference type="EMBL" id="MFC7327624.1"/>
    </source>
</evidence>
<dbReference type="PANTHER" id="PTHR43433:SF3">
    <property type="entry name" value="NON-HEME CHLOROPEROXIDASE"/>
    <property type="match status" value="1"/>
</dbReference>
<dbReference type="InterPro" id="IPR050471">
    <property type="entry name" value="AB_hydrolase"/>
</dbReference>
<protein>
    <submittedName>
        <fullName evidence="3">Alpha/beta hydrolase</fullName>
    </submittedName>
</protein>
<comment type="caution">
    <text evidence="3">The sequence shown here is derived from an EMBL/GenBank/DDBJ whole genome shotgun (WGS) entry which is preliminary data.</text>
</comment>
<keyword evidence="4" id="KW-1185">Reference proteome</keyword>
<feature type="compositionally biased region" description="Low complexity" evidence="1">
    <location>
        <begin position="267"/>
        <end position="276"/>
    </location>
</feature>
<dbReference type="Pfam" id="PF00561">
    <property type="entry name" value="Abhydrolase_1"/>
    <property type="match status" value="1"/>
</dbReference>
<dbReference type="InterPro" id="IPR029058">
    <property type="entry name" value="AB_hydrolase_fold"/>
</dbReference>
<keyword evidence="3" id="KW-0378">Hydrolase</keyword>
<evidence type="ECO:0000313" key="4">
    <source>
        <dbReference type="Proteomes" id="UP001596540"/>
    </source>
</evidence>
<sequence>MPDSADRRPAPHPLPPAHRDRVVTSDGVHLDTVLLRGHRRTDRAIVLANGFTGSWRSPHTRMIARRLLAAGDVLAFDFRGHHGSTGLCTVGDSEVHDLEAVVAHLRGLGYTRFATVGFSMGAAVAIRHAASFGGPEAVVAVSGPSRWYYRGTARMRLLHFGVERPAGRLFLRLVRRVRVIDRHWDPVPPDPTESAALVAPAALLVVHGDADAYFPTEHAHRVHEAAREPRELWIEPGMGHAERAVTPELAERLTRWLAARLDGGRPAGQATGEAAPGTGGARPGAASLPPALADGVETG</sequence>
<dbReference type="PANTHER" id="PTHR43433">
    <property type="entry name" value="HYDROLASE, ALPHA/BETA FOLD FAMILY PROTEIN"/>
    <property type="match status" value="1"/>
</dbReference>
<proteinExistence type="predicted"/>
<feature type="domain" description="AB hydrolase-1" evidence="2">
    <location>
        <begin position="44"/>
        <end position="138"/>
    </location>
</feature>
<organism evidence="3 4">
    <name type="scientific">Marinactinospora rubrisoli</name>
    <dbReference type="NCBI Taxonomy" id="2715399"/>
    <lineage>
        <taxon>Bacteria</taxon>
        <taxon>Bacillati</taxon>
        <taxon>Actinomycetota</taxon>
        <taxon>Actinomycetes</taxon>
        <taxon>Streptosporangiales</taxon>
        <taxon>Nocardiopsidaceae</taxon>
        <taxon>Marinactinospora</taxon>
    </lineage>
</organism>
<dbReference type="Gene3D" id="3.40.50.1820">
    <property type="entry name" value="alpha/beta hydrolase"/>
    <property type="match status" value="1"/>
</dbReference>
<dbReference type="EMBL" id="JBHTBH010000003">
    <property type="protein sequence ID" value="MFC7327624.1"/>
    <property type="molecule type" value="Genomic_DNA"/>
</dbReference>
<dbReference type="Proteomes" id="UP001596540">
    <property type="component" value="Unassembled WGS sequence"/>
</dbReference>
<reference evidence="4" key="1">
    <citation type="journal article" date="2019" name="Int. J. Syst. Evol. Microbiol.">
        <title>The Global Catalogue of Microorganisms (GCM) 10K type strain sequencing project: providing services to taxonomists for standard genome sequencing and annotation.</title>
        <authorList>
            <consortium name="The Broad Institute Genomics Platform"/>
            <consortium name="The Broad Institute Genome Sequencing Center for Infectious Disease"/>
            <person name="Wu L."/>
            <person name="Ma J."/>
        </authorList>
    </citation>
    <scope>NUCLEOTIDE SEQUENCE [LARGE SCALE GENOMIC DNA]</scope>
    <source>
        <strain evidence="4">CGMCC 4.7382</strain>
    </source>
</reference>
<evidence type="ECO:0000256" key="1">
    <source>
        <dbReference type="SAM" id="MobiDB-lite"/>
    </source>
</evidence>
<feature type="region of interest" description="Disordered" evidence="1">
    <location>
        <begin position="263"/>
        <end position="299"/>
    </location>
</feature>
<gene>
    <name evidence="3" type="ORF">ACFQRF_07695</name>
</gene>
<name>A0ABW2KEB5_9ACTN</name>
<accession>A0ABW2KEB5</accession>
<dbReference type="GO" id="GO:0016787">
    <property type="term" value="F:hydrolase activity"/>
    <property type="evidence" value="ECO:0007669"/>
    <property type="project" value="UniProtKB-KW"/>
</dbReference>
<evidence type="ECO:0000259" key="2">
    <source>
        <dbReference type="Pfam" id="PF00561"/>
    </source>
</evidence>
<dbReference type="InterPro" id="IPR000073">
    <property type="entry name" value="AB_hydrolase_1"/>
</dbReference>
<dbReference type="SUPFAM" id="SSF53474">
    <property type="entry name" value="alpha/beta-Hydrolases"/>
    <property type="match status" value="1"/>
</dbReference>
<feature type="region of interest" description="Disordered" evidence="1">
    <location>
        <begin position="1"/>
        <end position="20"/>
    </location>
</feature>
<dbReference type="RefSeq" id="WP_379870023.1">
    <property type="nucleotide sequence ID" value="NZ_JBHTBH010000003.1"/>
</dbReference>